<evidence type="ECO:0000313" key="2">
    <source>
        <dbReference type="EMBL" id="POF42919.1"/>
    </source>
</evidence>
<dbReference type="Proteomes" id="UP000237440">
    <property type="component" value="Unassembled WGS sequence"/>
</dbReference>
<organism evidence="2 3">
    <name type="scientific">Pseudomonas laurylsulfativorans</name>
    <dbReference type="NCBI Taxonomy" id="1943631"/>
    <lineage>
        <taxon>Bacteria</taxon>
        <taxon>Pseudomonadati</taxon>
        <taxon>Pseudomonadota</taxon>
        <taxon>Gammaproteobacteria</taxon>
        <taxon>Pseudomonadales</taxon>
        <taxon>Pseudomonadaceae</taxon>
        <taxon>Pseudomonas</taxon>
    </lineage>
</organism>
<reference evidence="3" key="1">
    <citation type="submission" date="2017-02" db="EMBL/GenBank/DDBJ databases">
        <authorList>
            <person name="Furmanczyk E.M."/>
        </authorList>
    </citation>
    <scope>NUCLEOTIDE SEQUENCE [LARGE SCALE GENOMIC DNA]</scope>
    <source>
        <strain evidence="3">AP3_22</strain>
    </source>
</reference>
<feature type="compositionally biased region" description="Pro residues" evidence="1">
    <location>
        <begin position="1"/>
        <end position="11"/>
    </location>
</feature>
<keyword evidence="3" id="KW-1185">Reference proteome</keyword>
<name>A0A2S3VTD5_9PSED</name>
<evidence type="ECO:0000256" key="1">
    <source>
        <dbReference type="SAM" id="MobiDB-lite"/>
    </source>
</evidence>
<proteinExistence type="predicted"/>
<dbReference type="EMBL" id="MUJK01000002">
    <property type="protein sequence ID" value="POF42919.1"/>
    <property type="molecule type" value="Genomic_DNA"/>
</dbReference>
<dbReference type="RefSeq" id="WP_103394404.1">
    <property type="nucleotide sequence ID" value="NZ_MUJK01000002.1"/>
</dbReference>
<accession>A0A2S3VTD5</accession>
<dbReference type="OrthoDB" id="6886101at2"/>
<feature type="region of interest" description="Disordered" evidence="1">
    <location>
        <begin position="1"/>
        <end position="23"/>
    </location>
</feature>
<protein>
    <recommendedName>
        <fullName evidence="4">DUF3077 domain-containing protein</fullName>
    </recommendedName>
</protein>
<comment type="caution">
    <text evidence="2">The sequence shown here is derived from an EMBL/GenBank/DDBJ whole genome shotgun (WGS) entry which is preliminary data.</text>
</comment>
<dbReference type="Pfam" id="PF19619">
    <property type="entry name" value="DUF6124"/>
    <property type="match status" value="1"/>
</dbReference>
<gene>
    <name evidence="2" type="ORF">B0D71_08455</name>
</gene>
<evidence type="ECO:0000313" key="3">
    <source>
        <dbReference type="Proteomes" id="UP000237440"/>
    </source>
</evidence>
<evidence type="ECO:0008006" key="4">
    <source>
        <dbReference type="Google" id="ProtNLM"/>
    </source>
</evidence>
<sequence length="97" mass="10342">MIKPSPNPPASEPEEQIGTSSRPCPIFTIRPGINSETLLVHAYETLASASVMATELSSILTGPMTGPTCNLALGIQQMIVLAQLSVNRVLDQLEPQQ</sequence>
<dbReference type="AlphaFoldDB" id="A0A2S3VTD5"/>